<evidence type="ECO:0000256" key="1">
    <source>
        <dbReference type="SAM" id="MobiDB-lite"/>
    </source>
</evidence>
<organism evidence="2 3">
    <name type="scientific">Cardiosporidium cionae</name>
    <dbReference type="NCBI Taxonomy" id="476202"/>
    <lineage>
        <taxon>Eukaryota</taxon>
        <taxon>Sar</taxon>
        <taxon>Alveolata</taxon>
        <taxon>Apicomplexa</taxon>
        <taxon>Aconoidasida</taxon>
        <taxon>Nephromycida</taxon>
        <taxon>Cardiosporidium</taxon>
    </lineage>
</organism>
<gene>
    <name evidence="2" type="ORF">IE077_000957</name>
</gene>
<name>A0ABQ7J667_9APIC</name>
<feature type="compositionally biased region" description="Polar residues" evidence="1">
    <location>
        <begin position="359"/>
        <end position="383"/>
    </location>
</feature>
<keyword evidence="3" id="KW-1185">Reference proteome</keyword>
<protein>
    <recommendedName>
        <fullName evidence="4">DOT1 domain-containing protein</fullName>
    </recommendedName>
</protein>
<evidence type="ECO:0000313" key="3">
    <source>
        <dbReference type="Proteomes" id="UP000823046"/>
    </source>
</evidence>
<dbReference type="InterPro" id="IPR029063">
    <property type="entry name" value="SAM-dependent_MTases_sf"/>
</dbReference>
<reference evidence="2 3" key="1">
    <citation type="journal article" date="2020" name="bioRxiv">
        <title>Metabolic contributions of an alphaproteobacterial endosymbiont in the apicomplexan Cardiosporidium cionae.</title>
        <authorList>
            <person name="Hunter E.S."/>
            <person name="Paight C.J."/>
            <person name="Lane C.E."/>
        </authorList>
    </citation>
    <scope>NUCLEOTIDE SEQUENCE [LARGE SCALE GENOMIC DNA]</scope>
    <source>
        <strain evidence="2">ESH_2018</strain>
    </source>
</reference>
<dbReference type="Proteomes" id="UP000823046">
    <property type="component" value="Unassembled WGS sequence"/>
</dbReference>
<sequence>MSKPVERPTAFLFKGPMMQLGTSTVGMYGEISEAGIRSVAEQMCNFGLDEYSVVLDLGSGRGVPNVIFAHYTNIFSSIGIEKCEQAFTNCLTVVKTLLERESEAFKTNSMDEHCHYPARGIAFANEDLSAFDHFEGVTHFYSFDAAMEGALINNEYLHAVLVLDFFCNLCSRFGLKKAIMSTKISVNMTGSGEGRTCFIYLKEDWESIKKKAKAFLLHRIMQKTDDSPSSFKPASSISLSQWYAQCRALKKEQPLYAEDLIKLTKAPLSTQIRWYSRLLNKTFYGVLTRSQKNKLWGTKINERKRQSLARDKLLEMIANGKSPLLIKRYRKKLQSLIAASDSLHKRVGITAKAAPSTLIQPSTSGKKAASITGSPVSTKQSTPLKEKGMAATKLKSPSSSKTPPNTKLTPRTEKSFTELSDILHGVSLNLIYETKADKSSGKSTTLKAL</sequence>
<feature type="region of interest" description="Disordered" evidence="1">
    <location>
        <begin position="359"/>
        <end position="414"/>
    </location>
</feature>
<accession>A0ABQ7J667</accession>
<evidence type="ECO:0008006" key="4">
    <source>
        <dbReference type="Google" id="ProtNLM"/>
    </source>
</evidence>
<evidence type="ECO:0000313" key="2">
    <source>
        <dbReference type="EMBL" id="KAF8819482.1"/>
    </source>
</evidence>
<dbReference type="EMBL" id="JADAQX010000735">
    <property type="protein sequence ID" value="KAF8819482.1"/>
    <property type="molecule type" value="Genomic_DNA"/>
</dbReference>
<proteinExistence type="predicted"/>
<comment type="caution">
    <text evidence="2">The sequence shown here is derived from an EMBL/GenBank/DDBJ whole genome shotgun (WGS) entry which is preliminary data.</text>
</comment>
<dbReference type="Gene3D" id="3.40.50.150">
    <property type="entry name" value="Vaccinia Virus protein VP39"/>
    <property type="match status" value="1"/>
</dbReference>
<feature type="compositionally biased region" description="Low complexity" evidence="1">
    <location>
        <begin position="392"/>
        <end position="409"/>
    </location>
</feature>